<evidence type="ECO:0000313" key="1">
    <source>
        <dbReference type="EMBL" id="KAB2597139.1"/>
    </source>
</evidence>
<organism evidence="1 2">
    <name type="scientific">Pyrus ussuriensis x Pyrus communis</name>
    <dbReference type="NCBI Taxonomy" id="2448454"/>
    <lineage>
        <taxon>Eukaryota</taxon>
        <taxon>Viridiplantae</taxon>
        <taxon>Streptophyta</taxon>
        <taxon>Embryophyta</taxon>
        <taxon>Tracheophyta</taxon>
        <taxon>Spermatophyta</taxon>
        <taxon>Magnoliopsida</taxon>
        <taxon>eudicotyledons</taxon>
        <taxon>Gunneridae</taxon>
        <taxon>Pentapetalae</taxon>
        <taxon>rosids</taxon>
        <taxon>fabids</taxon>
        <taxon>Rosales</taxon>
        <taxon>Rosaceae</taxon>
        <taxon>Amygdaloideae</taxon>
        <taxon>Maleae</taxon>
        <taxon>Pyrus</taxon>
    </lineage>
</organism>
<gene>
    <name evidence="1" type="ORF">D8674_000059</name>
</gene>
<sequence length="119" mass="12961">MRCCHLSTPGPGPVSAPSPQPIFFSPALLSHLSHQSMASMASLLSFKSRIFKTTIHSPAAVVAEAPSSTIQSHQNYPSDFLSKASGQSQDLRHLPEVPRHRALTYTNLNCLAHRRLLSC</sequence>
<protein>
    <submittedName>
        <fullName evidence="1">Transcription factor TCP4-like</fullName>
    </submittedName>
</protein>
<accession>A0A5N5F1Z4</accession>
<comment type="caution">
    <text evidence="1">The sequence shown here is derived from an EMBL/GenBank/DDBJ whole genome shotgun (WGS) entry which is preliminary data.</text>
</comment>
<evidence type="ECO:0000313" key="2">
    <source>
        <dbReference type="Proteomes" id="UP000327157"/>
    </source>
</evidence>
<reference evidence="1 2" key="1">
    <citation type="submission" date="2019-09" db="EMBL/GenBank/DDBJ databases">
        <authorList>
            <person name="Ou C."/>
        </authorList>
    </citation>
    <scope>NUCLEOTIDE SEQUENCE [LARGE SCALE GENOMIC DNA]</scope>
    <source>
        <strain evidence="1">S2</strain>
        <tissue evidence="1">Leaf</tissue>
    </source>
</reference>
<reference evidence="1 2" key="3">
    <citation type="submission" date="2019-11" db="EMBL/GenBank/DDBJ databases">
        <title>A de novo genome assembly of a pear dwarfing rootstock.</title>
        <authorList>
            <person name="Wang F."/>
            <person name="Wang J."/>
            <person name="Li S."/>
            <person name="Zhang Y."/>
            <person name="Fang M."/>
            <person name="Ma L."/>
            <person name="Zhao Y."/>
            <person name="Jiang S."/>
        </authorList>
    </citation>
    <scope>NUCLEOTIDE SEQUENCE [LARGE SCALE GENOMIC DNA]</scope>
    <source>
        <strain evidence="1">S2</strain>
        <tissue evidence="1">Leaf</tissue>
    </source>
</reference>
<reference evidence="2" key="2">
    <citation type="submission" date="2019-10" db="EMBL/GenBank/DDBJ databases">
        <title>A de novo genome assembly of a pear dwarfing rootstock.</title>
        <authorList>
            <person name="Wang F."/>
            <person name="Wang J."/>
            <person name="Li S."/>
            <person name="Zhang Y."/>
            <person name="Fang M."/>
            <person name="Ma L."/>
            <person name="Zhao Y."/>
            <person name="Jiang S."/>
        </authorList>
    </citation>
    <scope>NUCLEOTIDE SEQUENCE [LARGE SCALE GENOMIC DNA]</scope>
</reference>
<keyword evidence="2" id="KW-1185">Reference proteome</keyword>
<name>A0A5N5F1Z4_9ROSA</name>
<proteinExistence type="predicted"/>
<dbReference type="EMBL" id="SMOL01000768">
    <property type="protein sequence ID" value="KAB2597139.1"/>
    <property type="molecule type" value="Genomic_DNA"/>
</dbReference>
<dbReference type="AlphaFoldDB" id="A0A5N5F1Z4"/>
<dbReference type="Proteomes" id="UP000327157">
    <property type="component" value="Chromosome 1"/>
</dbReference>